<dbReference type="Proteomes" id="UP000294980">
    <property type="component" value="Unassembled WGS sequence"/>
</dbReference>
<dbReference type="RefSeq" id="WP_205686662.1">
    <property type="nucleotide sequence ID" value="NZ_QQSW01000014.1"/>
</dbReference>
<dbReference type="PANTHER" id="PTHR23513:SF6">
    <property type="entry name" value="MAJOR FACILITATOR SUPERFAMILY ASSOCIATED DOMAIN-CONTAINING PROTEIN"/>
    <property type="match status" value="1"/>
</dbReference>
<sequence>MIAPDASESSRHRSAFAEPLYRRYFVSSCFSTFAGWLLRFLLGWSAWDLTESAFWVGVVASLMLLPTFVLSPIFGIVSDRINPRNGLLVTLTCQAAIAAGTALTLALGLFSLSVLLCLAVLLGAATAAHTPIRLALIPRLVTRDALPSAIGYSAIVFNTSRIVGPAAGAGLLAVVSVGWAFLASSLLFLATLPVMLSLRVGKAAHASASRSMGVELAAGLRYARQHRGIRLILAFTLINGMLGRTAIELLPALSGKLLRGDASTLAILTACAGVGSIVGGLIISRQSGNETQLLSIVIGSLVVGSLALMLIYVLPGTVAVGLLVMAVGMITTMVGTGCQALAQLRVDDSFRGRVLSLWTVLAMGTPAVGAFILGALADAFGFAPSLLGFGLFGLLATLLLARKRRWLMQTERRDAWPPG</sequence>
<evidence type="ECO:0000256" key="3">
    <source>
        <dbReference type="ARBA" id="ARBA00022475"/>
    </source>
</evidence>
<evidence type="ECO:0000256" key="2">
    <source>
        <dbReference type="ARBA" id="ARBA00022448"/>
    </source>
</evidence>
<dbReference type="GO" id="GO:0022857">
    <property type="term" value="F:transmembrane transporter activity"/>
    <property type="evidence" value="ECO:0007669"/>
    <property type="project" value="InterPro"/>
</dbReference>
<reference evidence="9 10" key="1">
    <citation type="submission" date="2019-03" db="EMBL/GenBank/DDBJ databases">
        <title>Genomic Encyclopedia of Type Strains, Phase IV (KMG-IV): sequencing the most valuable type-strain genomes for metagenomic binning, comparative biology and taxonomic classification.</title>
        <authorList>
            <person name="Goeker M."/>
        </authorList>
    </citation>
    <scope>NUCLEOTIDE SEQUENCE [LARGE SCALE GENOMIC DNA]</scope>
    <source>
        <strain evidence="9 10">DSM 23344</strain>
    </source>
</reference>
<dbReference type="InterPro" id="IPR010290">
    <property type="entry name" value="TM_effector"/>
</dbReference>
<dbReference type="InterPro" id="IPR036259">
    <property type="entry name" value="MFS_trans_sf"/>
</dbReference>
<evidence type="ECO:0000259" key="8">
    <source>
        <dbReference type="PROSITE" id="PS50850"/>
    </source>
</evidence>
<keyword evidence="3" id="KW-1003">Cell membrane</keyword>
<feature type="transmembrane region" description="Helical" evidence="7">
    <location>
        <begin position="293"/>
        <end position="314"/>
    </location>
</feature>
<proteinExistence type="predicted"/>
<feature type="transmembrane region" description="Helical" evidence="7">
    <location>
        <begin position="144"/>
        <end position="163"/>
    </location>
</feature>
<dbReference type="EMBL" id="SLWX01000010">
    <property type="protein sequence ID" value="TCO75119.1"/>
    <property type="molecule type" value="Genomic_DNA"/>
</dbReference>
<keyword evidence="5 7" id="KW-1133">Transmembrane helix</keyword>
<protein>
    <submittedName>
        <fullName evidence="9">Putative MFS family arabinose efflux permease</fullName>
    </submittedName>
</protein>
<dbReference type="SUPFAM" id="SSF103473">
    <property type="entry name" value="MFS general substrate transporter"/>
    <property type="match status" value="1"/>
</dbReference>
<feature type="transmembrane region" description="Helical" evidence="7">
    <location>
        <begin position="382"/>
        <end position="401"/>
    </location>
</feature>
<comment type="caution">
    <text evidence="9">The sequence shown here is derived from an EMBL/GenBank/DDBJ whole genome shotgun (WGS) entry which is preliminary data.</text>
</comment>
<comment type="subcellular location">
    <subcellularLocation>
        <location evidence="1">Cell membrane</location>
        <topology evidence="1">Multi-pass membrane protein</topology>
    </subcellularLocation>
</comment>
<dbReference type="PANTHER" id="PTHR23513">
    <property type="entry name" value="INTEGRAL MEMBRANE EFFLUX PROTEIN-RELATED"/>
    <property type="match status" value="1"/>
</dbReference>
<dbReference type="Gene3D" id="1.20.1250.20">
    <property type="entry name" value="MFS general substrate transporter like domains"/>
    <property type="match status" value="1"/>
</dbReference>
<dbReference type="CDD" id="cd06173">
    <property type="entry name" value="MFS_MefA_like"/>
    <property type="match status" value="1"/>
</dbReference>
<feature type="transmembrane region" description="Helical" evidence="7">
    <location>
        <begin position="54"/>
        <end position="74"/>
    </location>
</feature>
<feature type="transmembrane region" description="Helical" evidence="7">
    <location>
        <begin position="320"/>
        <end position="342"/>
    </location>
</feature>
<keyword evidence="6 7" id="KW-0472">Membrane</keyword>
<organism evidence="9 10">
    <name type="scientific">Chromatocurvus halotolerans</name>
    <dbReference type="NCBI Taxonomy" id="1132028"/>
    <lineage>
        <taxon>Bacteria</taxon>
        <taxon>Pseudomonadati</taxon>
        <taxon>Pseudomonadota</taxon>
        <taxon>Gammaproteobacteria</taxon>
        <taxon>Cellvibrionales</taxon>
        <taxon>Halieaceae</taxon>
        <taxon>Chromatocurvus</taxon>
    </lineage>
</organism>
<evidence type="ECO:0000256" key="7">
    <source>
        <dbReference type="SAM" id="Phobius"/>
    </source>
</evidence>
<keyword evidence="10" id="KW-1185">Reference proteome</keyword>
<feature type="transmembrane region" description="Helical" evidence="7">
    <location>
        <begin position="265"/>
        <end position="284"/>
    </location>
</feature>
<evidence type="ECO:0000313" key="10">
    <source>
        <dbReference type="Proteomes" id="UP000294980"/>
    </source>
</evidence>
<gene>
    <name evidence="9" type="ORF">EV688_11074</name>
</gene>
<feature type="transmembrane region" description="Helical" evidence="7">
    <location>
        <begin position="86"/>
        <end position="106"/>
    </location>
</feature>
<evidence type="ECO:0000256" key="4">
    <source>
        <dbReference type="ARBA" id="ARBA00022692"/>
    </source>
</evidence>
<accession>A0A4R2KVC3</accession>
<keyword evidence="2" id="KW-0813">Transport</keyword>
<feature type="transmembrane region" description="Helical" evidence="7">
    <location>
        <begin position="21"/>
        <end position="42"/>
    </location>
</feature>
<evidence type="ECO:0000256" key="5">
    <source>
        <dbReference type="ARBA" id="ARBA00022989"/>
    </source>
</evidence>
<dbReference type="Pfam" id="PF05977">
    <property type="entry name" value="MFS_3"/>
    <property type="match status" value="1"/>
</dbReference>
<feature type="domain" description="Major facilitator superfamily (MFS) profile" evidence="8">
    <location>
        <begin position="1"/>
        <end position="405"/>
    </location>
</feature>
<evidence type="ECO:0000256" key="1">
    <source>
        <dbReference type="ARBA" id="ARBA00004651"/>
    </source>
</evidence>
<evidence type="ECO:0000256" key="6">
    <source>
        <dbReference type="ARBA" id="ARBA00023136"/>
    </source>
</evidence>
<dbReference type="InterPro" id="IPR020846">
    <property type="entry name" value="MFS_dom"/>
</dbReference>
<feature type="transmembrane region" description="Helical" evidence="7">
    <location>
        <begin position="169"/>
        <end position="192"/>
    </location>
</feature>
<name>A0A4R2KVC3_9GAMM</name>
<feature type="transmembrane region" description="Helical" evidence="7">
    <location>
        <begin position="231"/>
        <end position="253"/>
    </location>
</feature>
<dbReference type="PROSITE" id="PS50850">
    <property type="entry name" value="MFS"/>
    <property type="match status" value="1"/>
</dbReference>
<dbReference type="GO" id="GO:0005886">
    <property type="term" value="C:plasma membrane"/>
    <property type="evidence" value="ECO:0007669"/>
    <property type="project" value="UniProtKB-SubCell"/>
</dbReference>
<feature type="transmembrane region" description="Helical" evidence="7">
    <location>
        <begin position="112"/>
        <end position="132"/>
    </location>
</feature>
<feature type="transmembrane region" description="Helical" evidence="7">
    <location>
        <begin position="354"/>
        <end position="376"/>
    </location>
</feature>
<dbReference type="AlphaFoldDB" id="A0A4R2KVC3"/>
<evidence type="ECO:0000313" key="9">
    <source>
        <dbReference type="EMBL" id="TCO75119.1"/>
    </source>
</evidence>
<keyword evidence="4 7" id="KW-0812">Transmembrane</keyword>